<dbReference type="PRINTS" id="PR01179">
    <property type="entry name" value="ODADCRBXLASE"/>
</dbReference>
<evidence type="ECO:0000256" key="17">
    <source>
        <dbReference type="PIRSR" id="PIRSR001336-50"/>
    </source>
</evidence>
<dbReference type="PROSITE" id="PS00879">
    <property type="entry name" value="ODR_DC_2_2"/>
    <property type="match status" value="1"/>
</dbReference>
<feature type="domain" description="Orn/DAP/Arg decarboxylase 2 N-terminal" evidence="19">
    <location>
        <begin position="101"/>
        <end position="368"/>
    </location>
</feature>
<evidence type="ECO:0000256" key="1">
    <source>
        <dbReference type="ARBA" id="ARBA00001933"/>
    </source>
</evidence>
<comment type="cofactor">
    <cofactor evidence="1 16 17">
        <name>pyridoxal 5'-phosphate</name>
        <dbReference type="ChEBI" id="CHEBI:597326"/>
    </cofactor>
</comment>
<dbReference type="Gene3D" id="2.40.37.10">
    <property type="entry name" value="Lyase, Ornithine Decarboxylase, Chain A, domain 1"/>
    <property type="match status" value="1"/>
</dbReference>
<dbReference type="FunFam" id="2.40.37.10:FF:000001">
    <property type="entry name" value="Biosynthetic arginine decarboxylase"/>
    <property type="match status" value="1"/>
</dbReference>
<feature type="domain" description="Arginine decarboxylase C-terminal helical" evidence="21">
    <location>
        <begin position="607"/>
        <end position="656"/>
    </location>
</feature>
<feature type="modified residue" description="N6-(pyridoxal phosphate)lysine" evidence="16 17">
    <location>
        <position position="128"/>
    </location>
</feature>
<dbReference type="CDD" id="cd06830">
    <property type="entry name" value="PLPDE_III_ADC"/>
    <property type="match status" value="1"/>
</dbReference>
<evidence type="ECO:0000259" key="19">
    <source>
        <dbReference type="Pfam" id="PF02784"/>
    </source>
</evidence>
<evidence type="ECO:0000256" key="14">
    <source>
        <dbReference type="ARBA" id="ARBA00023239"/>
    </source>
</evidence>
<name>A0A0H5LVY7_YERIN</name>
<dbReference type="GO" id="GO:0008295">
    <property type="term" value="P:spermidine biosynthetic process"/>
    <property type="evidence" value="ECO:0007669"/>
    <property type="project" value="UniProtKB-UniRule"/>
</dbReference>
<reference evidence="23" key="1">
    <citation type="submission" date="2015-03" db="EMBL/GenBank/DDBJ databases">
        <authorList>
            <consortium name="Pathogen Informatics"/>
        </authorList>
    </citation>
    <scope>NUCLEOTIDE SEQUENCE [LARGE SCALE GENOMIC DNA]</scope>
    <source>
        <strain evidence="23">R148</strain>
    </source>
</reference>
<comment type="cofactor">
    <cofactor evidence="2 16">
        <name>Mg(2+)</name>
        <dbReference type="ChEBI" id="CHEBI:18420"/>
    </cofactor>
</comment>
<evidence type="ECO:0000256" key="11">
    <source>
        <dbReference type="ARBA" id="ARBA00023023"/>
    </source>
</evidence>
<dbReference type="FunFam" id="3.20.20.10:FF:000001">
    <property type="entry name" value="Biosynthetic arginine decarboxylase"/>
    <property type="match status" value="1"/>
</dbReference>
<comment type="function">
    <text evidence="3 16">Catalyzes the biosynthesis of agmatine from arginine.</text>
</comment>
<dbReference type="Pfam" id="PF17944">
    <property type="entry name" value="Arg_decarbox_C"/>
    <property type="match status" value="1"/>
</dbReference>
<evidence type="ECO:0000256" key="13">
    <source>
        <dbReference type="ARBA" id="ARBA00023115"/>
    </source>
</evidence>
<dbReference type="InterPro" id="IPR041128">
    <property type="entry name" value="Arg_decarbox_C"/>
</dbReference>
<proteinExistence type="inferred from homology"/>
<evidence type="ECO:0000256" key="4">
    <source>
        <dbReference type="ARBA" id="ARBA00004773"/>
    </source>
</evidence>
<dbReference type="Gene3D" id="1.10.287.3440">
    <property type="match status" value="1"/>
</dbReference>
<protein>
    <recommendedName>
        <fullName evidence="15 16">Biosynthetic arginine decarboxylase</fullName>
        <shortName evidence="16">ADC</shortName>
        <ecNumber evidence="6 16">4.1.1.19</ecNumber>
    </recommendedName>
</protein>
<dbReference type="PROSITE" id="PS00878">
    <property type="entry name" value="ODR_DC_2_1"/>
    <property type="match status" value="1"/>
</dbReference>
<dbReference type="Pfam" id="PF17810">
    <property type="entry name" value="Arg_decarb_HB"/>
    <property type="match status" value="1"/>
</dbReference>
<evidence type="ECO:0000256" key="8">
    <source>
        <dbReference type="ARBA" id="ARBA00022793"/>
    </source>
</evidence>
<gene>
    <name evidence="16 22" type="primary">speA</name>
    <name evidence="22" type="ORF">ERS008476_02308</name>
</gene>
<dbReference type="Gene3D" id="3.20.20.10">
    <property type="entry name" value="Alanine racemase"/>
    <property type="match status" value="1"/>
</dbReference>
<dbReference type="EMBL" id="CWJI01000005">
    <property type="protein sequence ID" value="CRY55323.1"/>
    <property type="molecule type" value="Genomic_DNA"/>
</dbReference>
<keyword evidence="11 16" id="KW-0661">Putrescine biosynthesis</keyword>
<evidence type="ECO:0000256" key="7">
    <source>
        <dbReference type="ARBA" id="ARBA00022723"/>
    </source>
</evidence>
<dbReference type="FunFam" id="1.20.58.930:FF:000001">
    <property type="entry name" value="Biosynthetic arginine decarboxylase"/>
    <property type="match status" value="1"/>
</dbReference>
<keyword evidence="14 16" id="KW-0456">Lyase</keyword>
<evidence type="ECO:0000256" key="3">
    <source>
        <dbReference type="ARBA" id="ARBA00002257"/>
    </source>
</evidence>
<sequence length="659" mass="73992">MSDDNLIDRPSTAGAPVSLRSMQEVAMNDRNASKMLSTYNVAYWGGNYYDVNELGHISVCPDPDVREARVDLAQLVKGMQLEQGQRLPALFCFPQILQHRLRSINAAFKRARESFGYEGDYFLVYPIKVNQHRRVIESLVSSGEPLGLEAGSKAEMMAVLAHAGMTRSVIVCNGYKDREYIRLALIGEKLGHKVYLVIEKMSEIKMVLEEAERLNVVPRLGVRARLASQGSGKWQASGGEKSKFGLSATQVLQLVDMLRDANSLDSLQLLHFHLGSQLSNIRDISTGVRESARFYVELHKLGVNIQCFDVGGGLGVDYEGTRSQSDCSVNYGLNEYANNVIWGIGDACNEHGLPHPTVITESGRAVTAHHTVLVSNVIGVERNEFNEPQPPAADAPRALESLWDTWLEMQEPENRRSLREWLHDSQMDLHDVHTQYAHGMLELTQRAWAEELYLSICNDIQKQLDPSNRAHRPIIDELQERMADKLYVNFSLFQSMPDAWGIDQLFPVLPLEGLDKPPERRAVLLDITCDSDGTIDHYIDGDGVATTMPMPPYDAENPPLLGFFMVGAYQEILGNMHNLFGDTAAVDVYVFPDGTVEVEQTDEGDTVADMLEYVQLNPEKLLAHFRDQVKQTDLDTELQAQFMEEFETGLYGYTYLEDE</sequence>
<dbReference type="Pfam" id="PF02784">
    <property type="entry name" value="Orn_Arg_deC_N"/>
    <property type="match status" value="1"/>
</dbReference>
<evidence type="ECO:0000256" key="2">
    <source>
        <dbReference type="ARBA" id="ARBA00001946"/>
    </source>
</evidence>
<dbReference type="HAMAP" id="MF_01417">
    <property type="entry name" value="SpeA"/>
    <property type="match status" value="1"/>
</dbReference>
<dbReference type="SUPFAM" id="SSF51419">
    <property type="entry name" value="PLP-binding barrel"/>
    <property type="match status" value="1"/>
</dbReference>
<dbReference type="InterPro" id="IPR029066">
    <property type="entry name" value="PLP-binding_barrel"/>
</dbReference>
<keyword evidence="12 16" id="KW-0745">Spermidine biosynthesis</keyword>
<dbReference type="PIRSF" id="PIRSF001336">
    <property type="entry name" value="Arg_decrbxlase"/>
    <property type="match status" value="1"/>
</dbReference>
<dbReference type="InterPro" id="IPR009006">
    <property type="entry name" value="Ala_racemase/Decarboxylase_C"/>
</dbReference>
<dbReference type="InterPro" id="IPR040634">
    <property type="entry name" value="Arg_decarb_HB"/>
</dbReference>
<dbReference type="InterPro" id="IPR000183">
    <property type="entry name" value="Orn/DAP/Arg_de-COase"/>
</dbReference>
<dbReference type="EC" id="4.1.1.19" evidence="6 16"/>
<evidence type="ECO:0000313" key="23">
    <source>
        <dbReference type="Proteomes" id="UP000043316"/>
    </source>
</evidence>
<comment type="similarity">
    <text evidence="5 16">Belongs to the Orn/Lys/Arg decarboxylase class-II family. SpeA subfamily.</text>
</comment>
<dbReference type="NCBIfam" id="TIGR01273">
    <property type="entry name" value="speA"/>
    <property type="match status" value="1"/>
</dbReference>
<keyword evidence="9 16" id="KW-0460">Magnesium</keyword>
<evidence type="ECO:0000256" key="12">
    <source>
        <dbReference type="ARBA" id="ARBA00023066"/>
    </source>
</evidence>
<comment type="catalytic activity">
    <reaction evidence="16">
        <text>L-arginine + H(+) = agmatine + CO2</text>
        <dbReference type="Rhea" id="RHEA:17641"/>
        <dbReference type="ChEBI" id="CHEBI:15378"/>
        <dbReference type="ChEBI" id="CHEBI:16526"/>
        <dbReference type="ChEBI" id="CHEBI:32682"/>
        <dbReference type="ChEBI" id="CHEBI:58145"/>
        <dbReference type="EC" id="4.1.1.19"/>
    </reaction>
</comment>
<keyword evidence="8 16" id="KW-0210">Decarboxylase</keyword>
<dbReference type="AlphaFoldDB" id="A0A0H5LVY7"/>
<dbReference type="PANTHER" id="PTHR43295">
    <property type="entry name" value="ARGININE DECARBOXYLASE"/>
    <property type="match status" value="1"/>
</dbReference>
<dbReference type="InterPro" id="IPR022657">
    <property type="entry name" value="De-COase2_CS"/>
</dbReference>
<dbReference type="PANTHER" id="PTHR43295:SF9">
    <property type="entry name" value="BIOSYNTHETIC ARGININE DECARBOXYLASE"/>
    <property type="match status" value="1"/>
</dbReference>
<dbReference type="InterPro" id="IPR002985">
    <property type="entry name" value="Arg_decrbxlase"/>
</dbReference>
<dbReference type="GO" id="GO:0006527">
    <property type="term" value="P:L-arginine catabolic process"/>
    <property type="evidence" value="ECO:0007669"/>
    <property type="project" value="InterPro"/>
</dbReference>
<dbReference type="GO" id="GO:0008792">
    <property type="term" value="F:arginine decarboxylase activity"/>
    <property type="evidence" value="ECO:0007669"/>
    <property type="project" value="UniProtKB-UniRule"/>
</dbReference>
<dbReference type="GO" id="GO:0046872">
    <property type="term" value="F:metal ion binding"/>
    <property type="evidence" value="ECO:0007669"/>
    <property type="project" value="UniProtKB-KW"/>
</dbReference>
<evidence type="ECO:0000256" key="15">
    <source>
        <dbReference type="ARBA" id="ARBA00068337"/>
    </source>
</evidence>
<dbReference type="Proteomes" id="UP000043316">
    <property type="component" value="Unassembled WGS sequence"/>
</dbReference>
<evidence type="ECO:0000256" key="6">
    <source>
        <dbReference type="ARBA" id="ARBA00012426"/>
    </source>
</evidence>
<feature type="binding site" evidence="16">
    <location>
        <begin position="308"/>
        <end position="318"/>
    </location>
    <ligand>
        <name>substrate</name>
    </ligand>
</feature>
<keyword evidence="13 16" id="KW-0620">Polyamine biosynthesis</keyword>
<evidence type="ECO:0000313" key="22">
    <source>
        <dbReference type="EMBL" id="CRY55323.1"/>
    </source>
</evidence>
<dbReference type="InterPro" id="IPR022644">
    <property type="entry name" value="De-COase2_N"/>
</dbReference>
<dbReference type="InterPro" id="IPR022653">
    <property type="entry name" value="De-COase2_pyr-phos_BS"/>
</dbReference>
<organism evidence="22 23">
    <name type="scientific">Yersinia intermedia</name>
    <dbReference type="NCBI Taxonomy" id="631"/>
    <lineage>
        <taxon>Bacteria</taxon>
        <taxon>Pseudomonadati</taxon>
        <taxon>Pseudomonadota</taxon>
        <taxon>Gammaproteobacteria</taxon>
        <taxon>Enterobacterales</taxon>
        <taxon>Yersiniaceae</taxon>
        <taxon>Yersinia</taxon>
    </lineage>
</organism>
<dbReference type="Gene3D" id="1.20.58.930">
    <property type="match status" value="1"/>
</dbReference>
<feature type="active site" description="Proton donor" evidence="18">
    <location>
        <position position="529"/>
    </location>
</feature>
<dbReference type="UniPathway" id="UPA00186">
    <property type="reaction ID" value="UER00284"/>
</dbReference>
<feature type="domain" description="Arginine decarboxylase helical bundle" evidence="20">
    <location>
        <begin position="393"/>
        <end position="479"/>
    </location>
</feature>
<keyword evidence="10 16" id="KW-0663">Pyridoxal phosphate</keyword>
<evidence type="ECO:0000256" key="18">
    <source>
        <dbReference type="PIRSR" id="PIRSR600183-50"/>
    </source>
</evidence>
<dbReference type="FunFam" id="1.10.287.3440:FF:000001">
    <property type="entry name" value="Biosynthetic arginine decarboxylase"/>
    <property type="match status" value="1"/>
</dbReference>
<evidence type="ECO:0000256" key="16">
    <source>
        <dbReference type="HAMAP-Rule" id="MF_01417"/>
    </source>
</evidence>
<evidence type="ECO:0000259" key="21">
    <source>
        <dbReference type="Pfam" id="PF17944"/>
    </source>
</evidence>
<dbReference type="GO" id="GO:0033388">
    <property type="term" value="P:putrescine biosynthetic process from arginine"/>
    <property type="evidence" value="ECO:0007669"/>
    <property type="project" value="UniProtKB-ARBA"/>
</dbReference>
<dbReference type="PRINTS" id="PR01180">
    <property type="entry name" value="ARGDCRBXLASE"/>
</dbReference>
<comment type="pathway">
    <text evidence="4 16">Amine and polyamine biosynthesis; agmatine biosynthesis; agmatine from L-arginine: step 1/1.</text>
</comment>
<accession>A0A0H5LVY7</accession>
<dbReference type="NCBIfam" id="NF003763">
    <property type="entry name" value="PRK05354.1"/>
    <property type="match status" value="1"/>
</dbReference>
<evidence type="ECO:0000256" key="5">
    <source>
        <dbReference type="ARBA" id="ARBA00008357"/>
    </source>
</evidence>
<evidence type="ECO:0000256" key="9">
    <source>
        <dbReference type="ARBA" id="ARBA00022842"/>
    </source>
</evidence>
<dbReference type="SUPFAM" id="SSF50621">
    <property type="entry name" value="Alanine racemase C-terminal domain-like"/>
    <property type="match status" value="1"/>
</dbReference>
<keyword evidence="7 16" id="KW-0479">Metal-binding</keyword>
<dbReference type="RefSeq" id="WP_053009621.1">
    <property type="nucleotide sequence ID" value="NZ_CWJI01000005.1"/>
</dbReference>
<evidence type="ECO:0000259" key="20">
    <source>
        <dbReference type="Pfam" id="PF17810"/>
    </source>
</evidence>
<evidence type="ECO:0000256" key="10">
    <source>
        <dbReference type="ARBA" id="ARBA00022898"/>
    </source>
</evidence>